<keyword evidence="2" id="KW-1185">Reference proteome</keyword>
<proteinExistence type="predicted"/>
<dbReference type="PANTHER" id="PTHR34796:SF1">
    <property type="entry name" value="EXPRESSED PROTEIN"/>
    <property type="match status" value="1"/>
</dbReference>
<dbReference type="SUPFAM" id="SSF140663">
    <property type="entry name" value="TTHA0068-like"/>
    <property type="match status" value="1"/>
</dbReference>
<dbReference type="Proteomes" id="UP001589854">
    <property type="component" value="Unassembled WGS sequence"/>
</dbReference>
<dbReference type="InterPro" id="IPR005500">
    <property type="entry name" value="DUF309"/>
</dbReference>
<evidence type="ECO:0000313" key="1">
    <source>
        <dbReference type="EMBL" id="MFC0270945.1"/>
    </source>
</evidence>
<name>A0ABV6GB92_9BACI</name>
<dbReference type="Pfam" id="PF03745">
    <property type="entry name" value="DUF309"/>
    <property type="match status" value="1"/>
</dbReference>
<comment type="caution">
    <text evidence="1">The sequence shown here is derived from an EMBL/GenBank/DDBJ whole genome shotgun (WGS) entry which is preliminary data.</text>
</comment>
<evidence type="ECO:0000313" key="2">
    <source>
        <dbReference type="Proteomes" id="UP001589854"/>
    </source>
</evidence>
<dbReference type="PANTHER" id="PTHR34796">
    <property type="entry name" value="EXPRESSED PROTEIN"/>
    <property type="match status" value="1"/>
</dbReference>
<sequence>MYTYPMEYYQFFIHFNEGDYYTCHDLLEEIWMTDKANHFLKGLLQLSVSIYHYEYGNIKGAKLMMNAGHRYIQNYRPHYWGLNLEKVNGFMEECLTIIPHHLDSVPYELVANLPKLPTLLLYLEENDNGG</sequence>
<dbReference type="EMBL" id="JBHLVO010000003">
    <property type="protein sequence ID" value="MFC0270945.1"/>
    <property type="molecule type" value="Genomic_DNA"/>
</dbReference>
<organism evidence="1 2">
    <name type="scientific">Metabacillus herbersteinensis</name>
    <dbReference type="NCBI Taxonomy" id="283816"/>
    <lineage>
        <taxon>Bacteria</taxon>
        <taxon>Bacillati</taxon>
        <taxon>Bacillota</taxon>
        <taxon>Bacilli</taxon>
        <taxon>Bacillales</taxon>
        <taxon>Bacillaceae</taxon>
        <taxon>Metabacillus</taxon>
    </lineage>
</organism>
<accession>A0ABV6GB92</accession>
<dbReference type="RefSeq" id="WP_378931476.1">
    <property type="nucleotide sequence ID" value="NZ_JBHLVO010000003.1"/>
</dbReference>
<protein>
    <submittedName>
        <fullName evidence="1">DUF309 domain-containing protein</fullName>
    </submittedName>
</protein>
<gene>
    <name evidence="1" type="ORF">ACFFIX_05725</name>
</gene>
<dbReference type="Gene3D" id="1.10.3450.10">
    <property type="entry name" value="TTHA0068-like"/>
    <property type="match status" value="1"/>
</dbReference>
<dbReference type="InterPro" id="IPR023203">
    <property type="entry name" value="TTHA0068_sf"/>
</dbReference>
<reference evidence="1 2" key="1">
    <citation type="submission" date="2024-09" db="EMBL/GenBank/DDBJ databases">
        <authorList>
            <person name="Sun Q."/>
            <person name="Mori K."/>
        </authorList>
    </citation>
    <scope>NUCLEOTIDE SEQUENCE [LARGE SCALE GENOMIC DNA]</scope>
    <source>
        <strain evidence="1 2">CCM 7228</strain>
    </source>
</reference>